<dbReference type="Proteomes" id="UP000092691">
    <property type="component" value="Chromosome"/>
</dbReference>
<dbReference type="Pfam" id="PF19649">
    <property type="entry name" value="DUF6152"/>
    <property type="match status" value="1"/>
</dbReference>
<dbReference type="EMBL" id="CP016286">
    <property type="protein sequence ID" value="ANP84635.1"/>
    <property type="molecule type" value="Genomic_DNA"/>
</dbReference>
<proteinExistence type="predicted"/>
<reference evidence="1 2" key="1">
    <citation type="submission" date="2016-06" db="EMBL/GenBank/DDBJ databases">
        <title>Microsymbionts genomes from the relict species Vavilovia formosa.</title>
        <authorList>
            <person name="Chirak E."/>
            <person name="Kimeklis A."/>
            <person name="Andronov E."/>
        </authorList>
    </citation>
    <scope>NUCLEOTIDE SEQUENCE [LARGE SCALE GENOMIC DNA]</scope>
    <source>
        <strain evidence="1 2">Vaf10</strain>
    </source>
</reference>
<organism evidence="1 2">
    <name type="scientific">Rhizobium leguminosarum</name>
    <dbReference type="NCBI Taxonomy" id="384"/>
    <lineage>
        <taxon>Bacteria</taxon>
        <taxon>Pseudomonadati</taxon>
        <taxon>Pseudomonadota</taxon>
        <taxon>Alphaproteobacteria</taxon>
        <taxon>Hyphomicrobiales</taxon>
        <taxon>Rhizobiaceae</taxon>
        <taxon>Rhizobium/Agrobacterium group</taxon>
        <taxon>Rhizobium</taxon>
    </lineage>
</organism>
<evidence type="ECO:0000313" key="2">
    <source>
        <dbReference type="Proteomes" id="UP000092691"/>
    </source>
</evidence>
<accession>A0A1B1C4B2</accession>
<dbReference type="OrthoDB" id="512581at2"/>
<name>A0A1B1C4B2_RHILE</name>
<protein>
    <submittedName>
        <fullName evidence="1">Uncharacterized protein</fullName>
    </submittedName>
</protein>
<gene>
    <name evidence="1" type="ORF">BA011_02030</name>
</gene>
<sequence>MFGISAQRVVAAAILSAALATGAAAHHGWSWAEADQIELRGTIQKISMGGPHPTLDVATADDGVWLVELGNPRQTERSGFVEGVAKPGDQVVALGNRSQDAKEKRLKAVRLTIGEKRYDIYPDRIKTN</sequence>
<dbReference type="InterPro" id="IPR046150">
    <property type="entry name" value="DUF6152"/>
</dbReference>
<evidence type="ECO:0000313" key="1">
    <source>
        <dbReference type="EMBL" id="ANP84635.1"/>
    </source>
</evidence>
<dbReference type="RefSeq" id="WP_032999166.1">
    <property type="nucleotide sequence ID" value="NZ_CP016286.1"/>
</dbReference>
<dbReference type="AlphaFoldDB" id="A0A1B1C4B2"/>